<dbReference type="GO" id="GO:0006352">
    <property type="term" value="P:DNA-templated transcription initiation"/>
    <property type="evidence" value="ECO:0007669"/>
    <property type="project" value="InterPro"/>
</dbReference>
<evidence type="ECO:0000256" key="2">
    <source>
        <dbReference type="ARBA" id="ARBA00023015"/>
    </source>
</evidence>
<organism evidence="9 10">
    <name type="scientific">Galbitalea soli</name>
    <dbReference type="NCBI Taxonomy" id="1268042"/>
    <lineage>
        <taxon>Bacteria</taxon>
        <taxon>Bacillati</taxon>
        <taxon>Actinomycetota</taxon>
        <taxon>Actinomycetes</taxon>
        <taxon>Micrococcales</taxon>
        <taxon>Microbacteriaceae</taxon>
        <taxon>Galbitalea</taxon>
    </lineage>
</organism>
<evidence type="ECO:0000259" key="7">
    <source>
        <dbReference type="Pfam" id="PF04542"/>
    </source>
</evidence>
<sequence length="170" mass="18544">MAIATASIFTSAYQEHSRSVLGYLRSQGVDDPEAVTQDVFLALYRSLEGSDGGSAGIRSLIFSIAHARAVDHHRRRSTNPRLSEFDPELDDRTAPSPEDIVSTRLSDVRARLLALPPDYRDVLSLRIFGELSIDETARMLGKSHGAIKQLQRRALDALRVSVAASGGGEL</sequence>
<feature type="domain" description="RNA polymerase sigma-70 region 2" evidence="7">
    <location>
        <begin position="13"/>
        <end position="77"/>
    </location>
</feature>
<dbReference type="SUPFAM" id="SSF88946">
    <property type="entry name" value="Sigma2 domain of RNA polymerase sigma factors"/>
    <property type="match status" value="1"/>
</dbReference>
<dbReference type="InterPro" id="IPR014284">
    <property type="entry name" value="RNA_pol_sigma-70_dom"/>
</dbReference>
<dbReference type="InterPro" id="IPR007630">
    <property type="entry name" value="RNA_pol_sigma70_r4"/>
</dbReference>
<evidence type="ECO:0000256" key="4">
    <source>
        <dbReference type="ARBA" id="ARBA00023125"/>
    </source>
</evidence>
<name>A0A7C9PMB1_9MICO</name>
<dbReference type="Pfam" id="PF04545">
    <property type="entry name" value="Sigma70_r4"/>
    <property type="match status" value="1"/>
</dbReference>
<keyword evidence="3" id="KW-0731">Sigma factor</keyword>
<keyword evidence="10" id="KW-1185">Reference proteome</keyword>
<reference evidence="9 10" key="1">
    <citation type="journal article" date="2014" name="Int. J. Syst. Evol. Microbiol.">
        <title>Description of Galbitalea soli gen. nov., sp. nov., and Frondihabitans sucicola sp. nov.</title>
        <authorList>
            <person name="Kim S.J."/>
            <person name="Lim J.M."/>
            <person name="Ahn J.H."/>
            <person name="Weon H.Y."/>
            <person name="Hamada M."/>
            <person name="Suzuki K."/>
            <person name="Ahn T.Y."/>
            <person name="Kwon S.W."/>
        </authorList>
    </citation>
    <scope>NUCLEOTIDE SEQUENCE [LARGE SCALE GENOMIC DNA]</scope>
    <source>
        <strain evidence="9 10">NBRC 108727</strain>
    </source>
</reference>
<evidence type="ECO:0000256" key="1">
    <source>
        <dbReference type="ARBA" id="ARBA00010641"/>
    </source>
</evidence>
<feature type="domain" description="RNA polymerase sigma-70 region 4" evidence="8">
    <location>
        <begin position="113"/>
        <end position="159"/>
    </location>
</feature>
<dbReference type="NCBIfam" id="TIGR02937">
    <property type="entry name" value="sigma70-ECF"/>
    <property type="match status" value="1"/>
</dbReference>
<keyword evidence="4" id="KW-0238">DNA-binding</keyword>
<dbReference type="SUPFAM" id="SSF88659">
    <property type="entry name" value="Sigma3 and sigma4 domains of RNA polymerase sigma factors"/>
    <property type="match status" value="1"/>
</dbReference>
<dbReference type="Pfam" id="PF04542">
    <property type="entry name" value="Sigma70_r2"/>
    <property type="match status" value="1"/>
</dbReference>
<accession>A0A7C9PMB1</accession>
<dbReference type="Gene3D" id="1.10.1740.10">
    <property type="match status" value="1"/>
</dbReference>
<dbReference type="EMBL" id="JAAGWZ010000001">
    <property type="protein sequence ID" value="NEM90854.1"/>
    <property type="molecule type" value="Genomic_DNA"/>
</dbReference>
<dbReference type="PANTHER" id="PTHR43133:SF62">
    <property type="entry name" value="RNA POLYMERASE SIGMA FACTOR SIGZ"/>
    <property type="match status" value="1"/>
</dbReference>
<comment type="caution">
    <text evidence="9">The sequence shown here is derived from an EMBL/GenBank/DDBJ whole genome shotgun (WGS) entry which is preliminary data.</text>
</comment>
<evidence type="ECO:0000256" key="5">
    <source>
        <dbReference type="ARBA" id="ARBA00023163"/>
    </source>
</evidence>
<keyword evidence="2" id="KW-0805">Transcription regulation</keyword>
<dbReference type="PANTHER" id="PTHR43133">
    <property type="entry name" value="RNA POLYMERASE ECF-TYPE SIGMA FACTO"/>
    <property type="match status" value="1"/>
</dbReference>
<dbReference type="InterPro" id="IPR013324">
    <property type="entry name" value="RNA_pol_sigma_r3/r4-like"/>
</dbReference>
<dbReference type="RefSeq" id="WP_163472458.1">
    <property type="nucleotide sequence ID" value="NZ_JAAGWZ010000001.1"/>
</dbReference>
<evidence type="ECO:0000256" key="3">
    <source>
        <dbReference type="ARBA" id="ARBA00023082"/>
    </source>
</evidence>
<evidence type="ECO:0000313" key="9">
    <source>
        <dbReference type="EMBL" id="NEM90854.1"/>
    </source>
</evidence>
<dbReference type="Proteomes" id="UP000479756">
    <property type="component" value="Unassembled WGS sequence"/>
</dbReference>
<dbReference type="InterPro" id="IPR013325">
    <property type="entry name" value="RNA_pol_sigma_r2"/>
</dbReference>
<evidence type="ECO:0000259" key="8">
    <source>
        <dbReference type="Pfam" id="PF04545"/>
    </source>
</evidence>
<dbReference type="InterPro" id="IPR036388">
    <property type="entry name" value="WH-like_DNA-bd_sf"/>
</dbReference>
<dbReference type="InterPro" id="IPR007627">
    <property type="entry name" value="RNA_pol_sigma70_r2"/>
</dbReference>
<dbReference type="InterPro" id="IPR039425">
    <property type="entry name" value="RNA_pol_sigma-70-like"/>
</dbReference>
<dbReference type="AlphaFoldDB" id="A0A7C9PMB1"/>
<dbReference type="CDD" id="cd06171">
    <property type="entry name" value="Sigma70_r4"/>
    <property type="match status" value="1"/>
</dbReference>
<evidence type="ECO:0000256" key="6">
    <source>
        <dbReference type="SAM" id="MobiDB-lite"/>
    </source>
</evidence>
<gene>
    <name evidence="9" type="ORF">G3T37_05745</name>
</gene>
<feature type="region of interest" description="Disordered" evidence="6">
    <location>
        <begin position="75"/>
        <end position="98"/>
    </location>
</feature>
<evidence type="ECO:0000313" key="10">
    <source>
        <dbReference type="Proteomes" id="UP000479756"/>
    </source>
</evidence>
<protein>
    <submittedName>
        <fullName evidence="9">Sigma-70 family RNA polymerase sigma factor</fullName>
    </submittedName>
</protein>
<comment type="similarity">
    <text evidence="1">Belongs to the sigma-70 factor family. ECF subfamily.</text>
</comment>
<keyword evidence="5" id="KW-0804">Transcription</keyword>
<proteinExistence type="inferred from homology"/>
<dbReference type="Gene3D" id="1.10.10.10">
    <property type="entry name" value="Winged helix-like DNA-binding domain superfamily/Winged helix DNA-binding domain"/>
    <property type="match status" value="1"/>
</dbReference>
<dbReference type="GO" id="GO:0016987">
    <property type="term" value="F:sigma factor activity"/>
    <property type="evidence" value="ECO:0007669"/>
    <property type="project" value="UniProtKB-KW"/>
</dbReference>